<protein>
    <submittedName>
        <fullName evidence="3">NirD/YgiW/YdeI family stress tolerance protein</fullName>
    </submittedName>
</protein>
<evidence type="ECO:0000313" key="3">
    <source>
        <dbReference type="EMBL" id="RSD29791.1"/>
    </source>
</evidence>
<reference evidence="3 4" key="1">
    <citation type="submission" date="2018-12" db="EMBL/GenBank/DDBJ databases">
        <title>Genomic taxonomy of the Vibrionaceae family.</title>
        <authorList>
            <person name="Gomez-Gil B."/>
            <person name="Enciso-Ibarra K."/>
        </authorList>
    </citation>
    <scope>NUCLEOTIDE SEQUENCE [LARGE SCALE GENOMIC DNA]</scope>
    <source>
        <strain evidence="3 4">CAIM 594</strain>
    </source>
</reference>
<sequence>MKSKLLISILALSASATAYAQGFDGPQGTAGFNGPSQGISTVQQAMEARDDTPVTLTGNIKAFLGGEMYTFSDATGEITVEIDQDKWLGQNATPDNQVQISGEVDKELLGATKIDVKAVKVL</sequence>
<comment type="caution">
    <text evidence="3">The sequence shown here is derived from an EMBL/GenBank/DDBJ whole genome shotgun (WGS) entry which is preliminary data.</text>
</comment>
<dbReference type="SUPFAM" id="SSF101756">
    <property type="entry name" value="Hypothetical protein YgiW"/>
    <property type="match status" value="1"/>
</dbReference>
<organism evidence="3 4">
    <name type="scientific">Vibrio pectenicida</name>
    <dbReference type="NCBI Taxonomy" id="62763"/>
    <lineage>
        <taxon>Bacteria</taxon>
        <taxon>Pseudomonadati</taxon>
        <taxon>Pseudomonadota</taxon>
        <taxon>Gammaproteobacteria</taxon>
        <taxon>Vibrionales</taxon>
        <taxon>Vibrionaceae</taxon>
        <taxon>Vibrio</taxon>
    </lineage>
</organism>
<dbReference type="InterPro" id="IPR005220">
    <property type="entry name" value="CarO-like"/>
</dbReference>
<gene>
    <name evidence="3" type="ORF">EJA03_17340</name>
</gene>
<proteinExistence type="predicted"/>
<dbReference type="EMBL" id="RSFA01000109">
    <property type="protein sequence ID" value="RSD29791.1"/>
    <property type="molecule type" value="Genomic_DNA"/>
</dbReference>
<keyword evidence="4" id="KW-1185">Reference proteome</keyword>
<feature type="chain" id="PRO_5018650354" evidence="2">
    <location>
        <begin position="21"/>
        <end position="122"/>
    </location>
</feature>
<dbReference type="Proteomes" id="UP000269041">
    <property type="component" value="Unassembled WGS sequence"/>
</dbReference>
<name>A0A3R9G120_9VIBR</name>
<dbReference type="InterPro" id="IPR036700">
    <property type="entry name" value="BOBF_sf"/>
</dbReference>
<dbReference type="AlphaFoldDB" id="A0A3R9G120"/>
<dbReference type="RefSeq" id="WP_125322996.1">
    <property type="nucleotide sequence ID" value="NZ_AP024889.1"/>
</dbReference>
<dbReference type="PANTHER" id="PTHR36571:SF1">
    <property type="entry name" value="PROTEIN YGIW"/>
    <property type="match status" value="1"/>
</dbReference>
<accession>A0A3R9G120</accession>
<evidence type="ECO:0000256" key="2">
    <source>
        <dbReference type="SAM" id="SignalP"/>
    </source>
</evidence>
<dbReference type="OrthoDB" id="598245at2"/>
<keyword evidence="1 2" id="KW-0732">Signal</keyword>
<feature type="signal peptide" evidence="2">
    <location>
        <begin position="1"/>
        <end position="20"/>
    </location>
</feature>
<dbReference type="Gene3D" id="2.40.50.200">
    <property type="entry name" value="Bacterial OB-fold"/>
    <property type="match status" value="1"/>
</dbReference>
<dbReference type="NCBIfam" id="NF033674">
    <property type="entry name" value="stress_OB_fold"/>
    <property type="match status" value="1"/>
</dbReference>
<evidence type="ECO:0000313" key="4">
    <source>
        <dbReference type="Proteomes" id="UP000269041"/>
    </source>
</evidence>
<dbReference type="Pfam" id="PF04076">
    <property type="entry name" value="BOF"/>
    <property type="match status" value="1"/>
</dbReference>
<dbReference type="PANTHER" id="PTHR36571">
    <property type="entry name" value="PROTEIN YGIW"/>
    <property type="match status" value="1"/>
</dbReference>
<evidence type="ECO:0000256" key="1">
    <source>
        <dbReference type="ARBA" id="ARBA00022729"/>
    </source>
</evidence>